<dbReference type="PANTHER" id="PTHR14340">
    <property type="entry name" value="MICROFIBRIL-ASSOCIATED GLYCOPROTEIN 3"/>
    <property type="match status" value="1"/>
</dbReference>
<keyword evidence="2" id="KW-0393">Immunoglobulin domain</keyword>
<feature type="domain" description="Fibronectin type-III" evidence="3">
    <location>
        <begin position="444"/>
        <end position="539"/>
    </location>
</feature>
<dbReference type="FunFam" id="2.60.40.10:FF:000034">
    <property type="entry name" value="Titin isoform A"/>
    <property type="match status" value="1"/>
</dbReference>
<dbReference type="GO" id="GO:0048738">
    <property type="term" value="P:cardiac muscle tissue development"/>
    <property type="evidence" value="ECO:0007669"/>
    <property type="project" value="TreeGrafter"/>
</dbReference>
<evidence type="ECO:0000313" key="5">
    <source>
        <dbReference type="Proteomes" id="UP000694388"/>
    </source>
</evidence>
<protein>
    <recommendedName>
        <fullName evidence="3">Fibronectin type-III domain-containing protein</fullName>
    </recommendedName>
</protein>
<feature type="domain" description="Fibronectin type-III" evidence="3">
    <location>
        <begin position="346"/>
        <end position="441"/>
    </location>
</feature>
<proteinExistence type="predicted"/>
<dbReference type="SMART" id="SM00060">
    <property type="entry name" value="FN3"/>
    <property type="match status" value="4"/>
</dbReference>
<dbReference type="InterPro" id="IPR013098">
    <property type="entry name" value="Ig_I-set"/>
</dbReference>
<dbReference type="InterPro" id="IPR003961">
    <property type="entry name" value="FN3_dom"/>
</dbReference>
<dbReference type="InterPro" id="IPR036179">
    <property type="entry name" value="Ig-like_dom_sf"/>
</dbReference>
<feature type="domain" description="Fibronectin type-III" evidence="3">
    <location>
        <begin position="1"/>
        <end position="49"/>
    </location>
</feature>
<dbReference type="GO" id="GO:0031430">
    <property type="term" value="C:M band"/>
    <property type="evidence" value="ECO:0007669"/>
    <property type="project" value="TreeGrafter"/>
</dbReference>
<evidence type="ECO:0000256" key="2">
    <source>
        <dbReference type="ARBA" id="ARBA00023319"/>
    </source>
</evidence>
<evidence type="ECO:0000256" key="1">
    <source>
        <dbReference type="ARBA" id="ARBA00022737"/>
    </source>
</evidence>
<feature type="domain" description="Fibronectin type-III" evidence="3">
    <location>
        <begin position="52"/>
        <end position="144"/>
    </location>
</feature>
<dbReference type="PRINTS" id="PR00014">
    <property type="entry name" value="FNTYPEIII"/>
</dbReference>
<sequence length="548" mass="60877">MVTTKCVTTSFKVTGLSEKLSYFFRILAENEYGIGAPHEAVDPVNPSEIPGPVKDLNMKDSTKTSVIIHWTKPEHDGGSLVTDYVVEKRVKGGDHWETAGTTKSHEFEVTNLKEMSFMEFQVFAKNEKGLSEGTVCGPIQVKDYIIEPEADLSDIPNKQIIVRIGNNMNVEIPYKGKPRPSMQWTKDNLPIKETDRVRVKKMESRINFSIKNVNKKDGGKYTLILDSGVSRKTFALTLITLGPPSKLKAPVNFAEIKSDSVIISWQAPEDDGGSEVTSYTVEKRESSQTQWKMVSASVARTTFKVPNLLKGAEYSFRICAENRLGVSEPLISTAVVAKHQFRVPGPPSRPVVFNITSDGMTITWDKPVYDGGAEITGYHVDRKERNSILWQRVNKHIISNREYRVTGLLEGLEYQFCVYAENSVGLGPASDPNKHVLAVSPVDPPGTPDYIDITRESVTLKWEAPLRDGGVKIVAYTVERRQSGGRWLRCNFTDVSKCLYTVTGLSSGDRYEFRVIARNAVGTISPPSQSSGYIVTRDESVPPKCGVS</sequence>
<feature type="domain" description="Fibronectin type-III" evidence="3">
    <location>
        <begin position="243"/>
        <end position="340"/>
    </location>
</feature>
<dbReference type="FunFam" id="2.60.40.10:FF:000112">
    <property type="entry name" value="Titin a"/>
    <property type="match status" value="1"/>
</dbReference>
<dbReference type="GO" id="GO:0045214">
    <property type="term" value="P:sarcomere organization"/>
    <property type="evidence" value="ECO:0007669"/>
    <property type="project" value="TreeGrafter"/>
</dbReference>
<evidence type="ECO:0000259" key="3">
    <source>
        <dbReference type="PROSITE" id="PS50853"/>
    </source>
</evidence>
<dbReference type="Pfam" id="PF00041">
    <property type="entry name" value="fn3"/>
    <property type="match status" value="4"/>
</dbReference>
<keyword evidence="5" id="KW-1185">Reference proteome</keyword>
<dbReference type="Ensembl" id="ENSEBUT00000003360.1">
    <property type="protein sequence ID" value="ENSEBUP00000002997.1"/>
    <property type="gene ID" value="ENSEBUG00000002218.1"/>
</dbReference>
<dbReference type="FunFam" id="2.60.40.10:FF:000012">
    <property type="entry name" value="titin isoform X1"/>
    <property type="match status" value="1"/>
</dbReference>
<dbReference type="FunFam" id="2.60.40.10:FF:000011">
    <property type="entry name" value="Titin b"/>
    <property type="match status" value="1"/>
</dbReference>
<accession>A0A8C4N8J0</accession>
<dbReference type="SUPFAM" id="SSF49265">
    <property type="entry name" value="Fibronectin type III"/>
    <property type="match status" value="3"/>
</dbReference>
<dbReference type="GO" id="GO:0008307">
    <property type="term" value="F:structural constituent of muscle"/>
    <property type="evidence" value="ECO:0007669"/>
    <property type="project" value="TreeGrafter"/>
</dbReference>
<dbReference type="Pfam" id="PF07679">
    <property type="entry name" value="I-set"/>
    <property type="match status" value="1"/>
</dbReference>
<dbReference type="GeneTree" id="ENSGT01110000267173"/>
<dbReference type="InterPro" id="IPR013783">
    <property type="entry name" value="Ig-like_fold"/>
</dbReference>
<dbReference type="PANTHER" id="PTHR14340:SF13">
    <property type="entry name" value="TITIN"/>
    <property type="match status" value="1"/>
</dbReference>
<dbReference type="OMA" id="ECANTSF"/>
<dbReference type="FunFam" id="2.60.40.10:FF:001365">
    <property type="entry name" value="titin isoform X1"/>
    <property type="match status" value="1"/>
</dbReference>
<reference evidence="4" key="1">
    <citation type="submission" date="2025-05" db="UniProtKB">
        <authorList>
            <consortium name="Ensembl"/>
        </authorList>
    </citation>
    <scope>IDENTIFICATION</scope>
</reference>
<dbReference type="Ensembl" id="ENSEBUT00000003343.1">
    <property type="protein sequence ID" value="ENSEBUP00000002980.1"/>
    <property type="gene ID" value="ENSEBUG00000002218.1"/>
</dbReference>
<dbReference type="SUPFAM" id="SSF48726">
    <property type="entry name" value="Immunoglobulin"/>
    <property type="match status" value="1"/>
</dbReference>
<dbReference type="AlphaFoldDB" id="A0A8C4N8J0"/>
<dbReference type="Gene3D" id="2.60.40.10">
    <property type="entry name" value="Immunoglobulins"/>
    <property type="match status" value="6"/>
</dbReference>
<evidence type="ECO:0000313" key="4">
    <source>
        <dbReference type="Ensembl" id="ENSEBUP00000002997.1"/>
    </source>
</evidence>
<organism evidence="4 5">
    <name type="scientific">Eptatretus burgeri</name>
    <name type="common">Inshore hagfish</name>
    <dbReference type="NCBI Taxonomy" id="7764"/>
    <lineage>
        <taxon>Eukaryota</taxon>
        <taxon>Metazoa</taxon>
        <taxon>Chordata</taxon>
        <taxon>Craniata</taxon>
        <taxon>Vertebrata</taxon>
        <taxon>Cyclostomata</taxon>
        <taxon>Myxini</taxon>
        <taxon>Myxiniformes</taxon>
        <taxon>Myxinidae</taxon>
        <taxon>Eptatretinae</taxon>
        <taxon>Eptatretus</taxon>
    </lineage>
</organism>
<name>A0A8C4N8J0_EPTBU</name>
<dbReference type="InterPro" id="IPR036116">
    <property type="entry name" value="FN3_sf"/>
</dbReference>
<keyword evidence="1" id="KW-0677">Repeat</keyword>
<dbReference type="CDD" id="cd00063">
    <property type="entry name" value="FN3"/>
    <property type="match status" value="5"/>
</dbReference>
<dbReference type="PROSITE" id="PS50853">
    <property type="entry name" value="FN3"/>
    <property type="match status" value="5"/>
</dbReference>
<dbReference type="Proteomes" id="UP000694388">
    <property type="component" value="Unplaced"/>
</dbReference>